<evidence type="ECO:0000256" key="1">
    <source>
        <dbReference type="SAM" id="MobiDB-lite"/>
    </source>
</evidence>
<protein>
    <submittedName>
        <fullName evidence="2">Uncharacterized protein</fullName>
    </submittedName>
</protein>
<evidence type="ECO:0000313" key="3">
    <source>
        <dbReference type="Proteomes" id="UP001500984"/>
    </source>
</evidence>
<feature type="compositionally biased region" description="Low complexity" evidence="1">
    <location>
        <begin position="42"/>
        <end position="59"/>
    </location>
</feature>
<keyword evidence="3" id="KW-1185">Reference proteome</keyword>
<sequence>MPGTPEEVIGLKLDGSAMSVDLIVSVVVPLSPGAPPEPVVQADSVSAVTSSPAAAGTRR</sequence>
<accession>A0ABP5IS22</accession>
<name>A0ABP5IS22_9MICO</name>
<dbReference type="Proteomes" id="UP001500984">
    <property type="component" value="Unassembled WGS sequence"/>
</dbReference>
<dbReference type="EMBL" id="BAAAPZ010000017">
    <property type="protein sequence ID" value="GAA2104111.1"/>
    <property type="molecule type" value="Genomic_DNA"/>
</dbReference>
<gene>
    <name evidence="2" type="ORF">GCM10009823_28580</name>
</gene>
<reference evidence="3" key="1">
    <citation type="journal article" date="2019" name="Int. J. Syst. Evol. Microbiol.">
        <title>The Global Catalogue of Microorganisms (GCM) 10K type strain sequencing project: providing services to taxonomists for standard genome sequencing and annotation.</title>
        <authorList>
            <consortium name="The Broad Institute Genomics Platform"/>
            <consortium name="The Broad Institute Genome Sequencing Center for Infectious Disease"/>
            <person name="Wu L."/>
            <person name="Ma J."/>
        </authorList>
    </citation>
    <scope>NUCLEOTIDE SEQUENCE [LARGE SCALE GENOMIC DNA]</scope>
    <source>
        <strain evidence="3">JCM 15900</strain>
    </source>
</reference>
<comment type="caution">
    <text evidence="2">The sequence shown here is derived from an EMBL/GenBank/DDBJ whole genome shotgun (WGS) entry which is preliminary data.</text>
</comment>
<evidence type="ECO:0000313" key="2">
    <source>
        <dbReference type="EMBL" id="GAA2104111.1"/>
    </source>
</evidence>
<feature type="region of interest" description="Disordered" evidence="1">
    <location>
        <begin position="36"/>
        <end position="59"/>
    </location>
</feature>
<proteinExistence type="predicted"/>
<organism evidence="2 3">
    <name type="scientific">Brevibacterium salitolerans</name>
    <dbReference type="NCBI Taxonomy" id="1403566"/>
    <lineage>
        <taxon>Bacteria</taxon>
        <taxon>Bacillati</taxon>
        <taxon>Actinomycetota</taxon>
        <taxon>Actinomycetes</taxon>
        <taxon>Micrococcales</taxon>
        <taxon>Brevibacteriaceae</taxon>
        <taxon>Brevibacterium</taxon>
    </lineage>
</organism>